<proteinExistence type="predicted"/>
<organism evidence="1">
    <name type="scientific">bioreactor metagenome</name>
    <dbReference type="NCBI Taxonomy" id="1076179"/>
    <lineage>
        <taxon>unclassified sequences</taxon>
        <taxon>metagenomes</taxon>
        <taxon>ecological metagenomes</taxon>
    </lineage>
</organism>
<evidence type="ECO:0000313" key="1">
    <source>
        <dbReference type="EMBL" id="MPM12684.1"/>
    </source>
</evidence>
<accession>A0A644XEV4</accession>
<dbReference type="AlphaFoldDB" id="A0A644XEV4"/>
<comment type="caution">
    <text evidence="1">The sequence shown here is derived from an EMBL/GenBank/DDBJ whole genome shotgun (WGS) entry which is preliminary data.</text>
</comment>
<dbReference type="EMBL" id="VSSQ01002009">
    <property type="protein sequence ID" value="MPM12684.1"/>
    <property type="molecule type" value="Genomic_DNA"/>
</dbReference>
<sequence length="131" mass="14859">MSTHSILRFITEKINHITRDTMLEINVVRDNGCCVDGARIVLYDTIKDLGLNRNPIRTDYTNNKGQILIGNLKHKDYFFFIQKGDLNNYNGVIKTWVPLLPGKRAVLLVKITKSRAKGNTGSIGVSYKDCF</sequence>
<name>A0A644XEV4_9ZZZZ</name>
<protein>
    <submittedName>
        <fullName evidence="1">Uncharacterized protein</fullName>
    </submittedName>
</protein>
<gene>
    <name evidence="1" type="ORF">SDC9_59038</name>
</gene>
<reference evidence="1" key="1">
    <citation type="submission" date="2019-08" db="EMBL/GenBank/DDBJ databases">
        <authorList>
            <person name="Kucharzyk K."/>
            <person name="Murdoch R.W."/>
            <person name="Higgins S."/>
            <person name="Loffler F."/>
        </authorList>
    </citation>
    <scope>NUCLEOTIDE SEQUENCE</scope>
</reference>